<dbReference type="AlphaFoldDB" id="A0A9J5X1A6"/>
<dbReference type="Proteomes" id="UP000824120">
    <property type="component" value="Chromosome 10"/>
</dbReference>
<sequence>MNRCEYSSVVLLILSPKFLQDSRAFSGVLLELLDDVDLLEMLLISGNVGKCFVVSSRSPGRTPLITPSKNYVVDVAFSNCRMLVEETTTSFGHVASPCWSWMPSHCDTWHEFGLQGLTNLTTSVDIFVNAFSFFETSLRVGLPNLTTRVEVFMNALLRLQEYLFLVVVFYLGHYT</sequence>
<evidence type="ECO:0000313" key="1">
    <source>
        <dbReference type="EMBL" id="KAG5580912.1"/>
    </source>
</evidence>
<keyword evidence="2" id="KW-1185">Reference proteome</keyword>
<name>A0A9J5X1A6_SOLCO</name>
<gene>
    <name evidence="1" type="ORF">H5410_051539</name>
</gene>
<dbReference type="EMBL" id="JACXVP010000010">
    <property type="protein sequence ID" value="KAG5580912.1"/>
    <property type="molecule type" value="Genomic_DNA"/>
</dbReference>
<comment type="caution">
    <text evidence="1">The sequence shown here is derived from an EMBL/GenBank/DDBJ whole genome shotgun (WGS) entry which is preliminary data.</text>
</comment>
<protein>
    <submittedName>
        <fullName evidence="1">Uncharacterized protein</fullName>
    </submittedName>
</protein>
<evidence type="ECO:0000313" key="2">
    <source>
        <dbReference type="Proteomes" id="UP000824120"/>
    </source>
</evidence>
<organism evidence="1 2">
    <name type="scientific">Solanum commersonii</name>
    <name type="common">Commerson's wild potato</name>
    <name type="synonym">Commerson's nightshade</name>
    <dbReference type="NCBI Taxonomy" id="4109"/>
    <lineage>
        <taxon>Eukaryota</taxon>
        <taxon>Viridiplantae</taxon>
        <taxon>Streptophyta</taxon>
        <taxon>Embryophyta</taxon>
        <taxon>Tracheophyta</taxon>
        <taxon>Spermatophyta</taxon>
        <taxon>Magnoliopsida</taxon>
        <taxon>eudicotyledons</taxon>
        <taxon>Gunneridae</taxon>
        <taxon>Pentapetalae</taxon>
        <taxon>asterids</taxon>
        <taxon>lamiids</taxon>
        <taxon>Solanales</taxon>
        <taxon>Solanaceae</taxon>
        <taxon>Solanoideae</taxon>
        <taxon>Solaneae</taxon>
        <taxon>Solanum</taxon>
    </lineage>
</organism>
<accession>A0A9J5X1A6</accession>
<reference evidence="1 2" key="1">
    <citation type="submission" date="2020-09" db="EMBL/GenBank/DDBJ databases">
        <title>De no assembly of potato wild relative species, Solanum commersonii.</title>
        <authorList>
            <person name="Cho K."/>
        </authorList>
    </citation>
    <scope>NUCLEOTIDE SEQUENCE [LARGE SCALE GENOMIC DNA]</scope>
    <source>
        <strain evidence="1">LZ3.2</strain>
        <tissue evidence="1">Leaf</tissue>
    </source>
</reference>
<proteinExistence type="predicted"/>